<dbReference type="PANTHER" id="PTHR37329">
    <property type="entry name" value="KINETOCHORE PROTEIN SOS7"/>
    <property type="match status" value="1"/>
</dbReference>
<dbReference type="AlphaFoldDB" id="A0A1C7N3A2"/>
<dbReference type="EMBL" id="LUGH01000655">
    <property type="protein sequence ID" value="OBZ83478.1"/>
    <property type="molecule type" value="Genomic_DNA"/>
</dbReference>
<dbReference type="GO" id="GO:0000776">
    <property type="term" value="C:kinetochore"/>
    <property type="evidence" value="ECO:0007669"/>
    <property type="project" value="InterPro"/>
</dbReference>
<dbReference type="InterPro" id="IPR037475">
    <property type="entry name" value="Sos7"/>
</dbReference>
<proteinExistence type="predicted"/>
<dbReference type="STRING" id="101091.A0A1C7N3A2"/>
<dbReference type="GO" id="GO:0034501">
    <property type="term" value="P:protein localization to kinetochore"/>
    <property type="evidence" value="ECO:0007669"/>
    <property type="project" value="InterPro"/>
</dbReference>
<dbReference type="Proteomes" id="UP000093000">
    <property type="component" value="Unassembled WGS sequence"/>
</dbReference>
<reference evidence="2 3" key="1">
    <citation type="submission" date="2016-03" db="EMBL/GenBank/DDBJ databases">
        <title>Choanephora cucurbitarum.</title>
        <authorList>
            <person name="Min B."/>
            <person name="Park H."/>
            <person name="Park J.-H."/>
            <person name="Shin H.-D."/>
            <person name="Choi I.-G."/>
        </authorList>
    </citation>
    <scope>NUCLEOTIDE SEQUENCE [LARGE SCALE GENOMIC DNA]</scope>
    <source>
        <strain evidence="2 3">KUS-F28377</strain>
    </source>
</reference>
<evidence type="ECO:0000313" key="3">
    <source>
        <dbReference type="Proteomes" id="UP000093000"/>
    </source>
</evidence>
<dbReference type="InParanoid" id="A0A1C7N3A2"/>
<protein>
    <submittedName>
        <fullName evidence="2">Uncharacterized protein</fullName>
    </submittedName>
</protein>
<accession>A0A1C7N3A2</accession>
<name>A0A1C7N3A2_9FUNG</name>
<evidence type="ECO:0000313" key="2">
    <source>
        <dbReference type="EMBL" id="OBZ83478.1"/>
    </source>
</evidence>
<dbReference type="PANTHER" id="PTHR37329:SF1">
    <property type="entry name" value="KINETOCHORE PROTEIN SOS7"/>
    <property type="match status" value="1"/>
</dbReference>
<sequence>MAHVDRPESLNDLLDNITKFQQAKLNLDGHVDLLRHKVGLLGPLNTSRPFDPNTLEAQLNDIKHHFESLSQSYQQLLLKEKFIQYLLQEPPLVIDDLQPTEQEASKAQHHLNERLEIIRQYIEDIQYKAESIHDSRQSAMEVANDAIRVLDEINKMEDQMDQLNTFLSNISGMTIEEATQKVDSHQRDIIALQRLIEQKQDSLEEQQWQAEDLTEEIKQLETKSEHLKEKVAYALQQNRKGDPRIDREYEQYQQQIEMCHRLFGVEKIVFVSSSLIHVVYQKPIYDSMSNVS</sequence>
<feature type="coiled-coil region" evidence="1">
    <location>
        <begin position="175"/>
        <end position="237"/>
    </location>
</feature>
<comment type="caution">
    <text evidence="2">The sequence shown here is derived from an EMBL/GenBank/DDBJ whole genome shotgun (WGS) entry which is preliminary data.</text>
</comment>
<keyword evidence="3" id="KW-1185">Reference proteome</keyword>
<organism evidence="2 3">
    <name type="scientific">Choanephora cucurbitarum</name>
    <dbReference type="NCBI Taxonomy" id="101091"/>
    <lineage>
        <taxon>Eukaryota</taxon>
        <taxon>Fungi</taxon>
        <taxon>Fungi incertae sedis</taxon>
        <taxon>Mucoromycota</taxon>
        <taxon>Mucoromycotina</taxon>
        <taxon>Mucoromycetes</taxon>
        <taxon>Mucorales</taxon>
        <taxon>Mucorineae</taxon>
        <taxon>Choanephoraceae</taxon>
        <taxon>Choanephoroideae</taxon>
        <taxon>Choanephora</taxon>
    </lineage>
</organism>
<dbReference type="GO" id="GO:0051315">
    <property type="term" value="P:attachment of mitotic spindle microtubules to kinetochore"/>
    <property type="evidence" value="ECO:0007669"/>
    <property type="project" value="TreeGrafter"/>
</dbReference>
<dbReference type="OrthoDB" id="18959at2759"/>
<evidence type="ECO:0000256" key="1">
    <source>
        <dbReference type="SAM" id="Coils"/>
    </source>
</evidence>
<gene>
    <name evidence="2" type="ORF">A0J61_08472</name>
</gene>
<keyword evidence="1" id="KW-0175">Coiled coil</keyword>